<keyword evidence="4 7" id="KW-0812">Transmembrane</keyword>
<dbReference type="InterPro" id="IPR025966">
    <property type="entry name" value="OppC_N"/>
</dbReference>
<evidence type="ECO:0000256" key="6">
    <source>
        <dbReference type="ARBA" id="ARBA00023136"/>
    </source>
</evidence>
<evidence type="ECO:0000256" key="7">
    <source>
        <dbReference type="RuleBase" id="RU363032"/>
    </source>
</evidence>
<evidence type="ECO:0000256" key="2">
    <source>
        <dbReference type="ARBA" id="ARBA00022448"/>
    </source>
</evidence>
<dbReference type="InterPro" id="IPR035906">
    <property type="entry name" value="MetI-like_sf"/>
</dbReference>
<feature type="transmembrane region" description="Helical" evidence="7">
    <location>
        <begin position="69"/>
        <end position="92"/>
    </location>
</feature>
<dbReference type="OrthoDB" id="9797852at2"/>
<accession>C6LB14</accession>
<dbReference type="GO" id="GO:0055085">
    <property type="term" value="P:transmembrane transport"/>
    <property type="evidence" value="ECO:0007669"/>
    <property type="project" value="InterPro"/>
</dbReference>
<evidence type="ECO:0000259" key="8">
    <source>
        <dbReference type="PROSITE" id="PS50928"/>
    </source>
</evidence>
<dbReference type="RefSeq" id="WP_006860606.1">
    <property type="nucleotide sequence ID" value="NZ_ACCL02000003.1"/>
</dbReference>
<gene>
    <name evidence="9" type="ORF">BRYFOR_05809</name>
</gene>
<evidence type="ECO:0000313" key="9">
    <source>
        <dbReference type="EMBL" id="EET62145.1"/>
    </source>
</evidence>
<comment type="caution">
    <text evidence="9">The sequence shown here is derived from an EMBL/GenBank/DDBJ whole genome shotgun (WGS) entry which is preliminary data.</text>
</comment>
<dbReference type="Pfam" id="PF12911">
    <property type="entry name" value="OppC_N"/>
    <property type="match status" value="1"/>
</dbReference>
<feature type="transmembrane region" description="Helical" evidence="7">
    <location>
        <begin position="7"/>
        <end position="26"/>
    </location>
</feature>
<dbReference type="AlphaFoldDB" id="C6LB14"/>
<keyword evidence="6 7" id="KW-0472">Membrane</keyword>
<dbReference type="InterPro" id="IPR050366">
    <property type="entry name" value="BP-dependent_transpt_permease"/>
</dbReference>
<dbReference type="eggNOG" id="COG1173">
    <property type="taxonomic scope" value="Bacteria"/>
</dbReference>
<dbReference type="Proteomes" id="UP000005561">
    <property type="component" value="Unassembled WGS sequence"/>
</dbReference>
<dbReference type="Gene3D" id="1.10.3720.10">
    <property type="entry name" value="MetI-like"/>
    <property type="match status" value="1"/>
</dbReference>
<organism evidence="9 10">
    <name type="scientific">Marvinbryantia formatexigens DSM 14469</name>
    <dbReference type="NCBI Taxonomy" id="478749"/>
    <lineage>
        <taxon>Bacteria</taxon>
        <taxon>Bacillati</taxon>
        <taxon>Bacillota</taxon>
        <taxon>Clostridia</taxon>
        <taxon>Lachnospirales</taxon>
        <taxon>Lachnospiraceae</taxon>
        <taxon>Marvinbryantia</taxon>
    </lineage>
</organism>
<evidence type="ECO:0000256" key="5">
    <source>
        <dbReference type="ARBA" id="ARBA00022989"/>
    </source>
</evidence>
<dbReference type="Pfam" id="PF00528">
    <property type="entry name" value="BPD_transp_1"/>
    <property type="match status" value="1"/>
</dbReference>
<reference evidence="9" key="1">
    <citation type="submission" date="2009-07" db="EMBL/GenBank/DDBJ databases">
        <authorList>
            <person name="Weinstock G."/>
            <person name="Sodergren E."/>
            <person name="Clifton S."/>
            <person name="Fulton L."/>
            <person name="Fulton B."/>
            <person name="Courtney L."/>
            <person name="Fronick C."/>
            <person name="Harrison M."/>
            <person name="Strong C."/>
            <person name="Farmer C."/>
            <person name="Delahaunty K."/>
            <person name="Markovic C."/>
            <person name="Hall O."/>
            <person name="Minx P."/>
            <person name="Tomlinson C."/>
            <person name="Mitreva M."/>
            <person name="Nelson J."/>
            <person name="Hou S."/>
            <person name="Wollam A."/>
            <person name="Pepin K.H."/>
            <person name="Johnson M."/>
            <person name="Bhonagiri V."/>
            <person name="Nash W.E."/>
            <person name="Warren W."/>
            <person name="Chinwalla A."/>
            <person name="Mardis E.R."/>
            <person name="Wilson R.K."/>
        </authorList>
    </citation>
    <scope>NUCLEOTIDE SEQUENCE [LARGE SCALE GENOMIC DNA]</scope>
    <source>
        <strain evidence="9">DSM 14469</strain>
    </source>
</reference>
<feature type="transmembrane region" description="Helical" evidence="7">
    <location>
        <begin position="99"/>
        <end position="124"/>
    </location>
</feature>
<dbReference type="GO" id="GO:0005886">
    <property type="term" value="C:plasma membrane"/>
    <property type="evidence" value="ECO:0007669"/>
    <property type="project" value="UniProtKB-SubCell"/>
</dbReference>
<comment type="subcellular location">
    <subcellularLocation>
        <location evidence="1 7">Cell membrane</location>
        <topology evidence="1 7">Multi-pass membrane protein</topology>
    </subcellularLocation>
</comment>
<dbReference type="PANTHER" id="PTHR43386">
    <property type="entry name" value="OLIGOPEPTIDE TRANSPORT SYSTEM PERMEASE PROTEIN APPC"/>
    <property type="match status" value="1"/>
</dbReference>
<name>C6LB14_9FIRM</name>
<evidence type="ECO:0000256" key="1">
    <source>
        <dbReference type="ARBA" id="ARBA00004651"/>
    </source>
</evidence>
<feature type="transmembrane region" description="Helical" evidence="7">
    <location>
        <begin position="234"/>
        <end position="254"/>
    </location>
</feature>
<keyword evidence="10" id="KW-1185">Reference proteome</keyword>
<evidence type="ECO:0000313" key="10">
    <source>
        <dbReference type="Proteomes" id="UP000005561"/>
    </source>
</evidence>
<dbReference type="EMBL" id="ACCL02000003">
    <property type="protein sequence ID" value="EET62145.1"/>
    <property type="molecule type" value="Genomic_DNA"/>
</dbReference>
<keyword evidence="2 7" id="KW-0813">Transport</keyword>
<dbReference type="PROSITE" id="PS50928">
    <property type="entry name" value="ABC_TM1"/>
    <property type="match status" value="1"/>
</dbReference>
<dbReference type="STRING" id="168384.SAMN05660368_01289"/>
<feature type="domain" description="ABC transmembrane type-1" evidence="8">
    <location>
        <begin position="65"/>
        <end position="254"/>
    </location>
</feature>
<dbReference type="SUPFAM" id="SSF161098">
    <property type="entry name" value="MetI-like"/>
    <property type="match status" value="1"/>
</dbReference>
<keyword evidence="3" id="KW-1003">Cell membrane</keyword>
<evidence type="ECO:0000256" key="4">
    <source>
        <dbReference type="ARBA" id="ARBA00022692"/>
    </source>
</evidence>
<feature type="transmembrane region" description="Helical" evidence="7">
    <location>
        <begin position="182"/>
        <end position="209"/>
    </location>
</feature>
<keyword evidence="5 7" id="KW-1133">Transmembrane helix</keyword>
<protein>
    <submittedName>
        <fullName evidence="9">ABC transporter, permease protein</fullName>
    </submittedName>
</protein>
<dbReference type="InterPro" id="IPR000515">
    <property type="entry name" value="MetI-like"/>
</dbReference>
<comment type="similarity">
    <text evidence="7">Belongs to the binding-protein-dependent transport system permease family.</text>
</comment>
<dbReference type="PANTHER" id="PTHR43386:SF1">
    <property type="entry name" value="D,D-DIPEPTIDE TRANSPORT SYSTEM PERMEASE PROTEIN DDPC-RELATED"/>
    <property type="match status" value="1"/>
</dbReference>
<evidence type="ECO:0000256" key="3">
    <source>
        <dbReference type="ARBA" id="ARBA00022475"/>
    </source>
</evidence>
<proteinExistence type="inferred from homology"/>
<sequence>MKLKTKLAIGILAIILFCSIFAPVIAPYDPLESDLSAAMQGISREHPLGTDSIGRDILSRVLYGGRQSIVLALAATALSMAIGCLIGLLAGYYGGVVDVIITAVSNVFQGLPGLILMIAIAGILEQGVKSMLIAIVINSWVGFSRIVRGEVMKIKQEYFIDGLRTVGAKDMRILFSHISPNLLGTICVIFATRVASTIISVASLSYLGLGLQPPTPDWGVMISDARQYFRRNPLLVIAPGLCIVLLSLSVNMIADGLRDHFDVRDDQIKNM</sequence>
<dbReference type="CDD" id="cd06261">
    <property type="entry name" value="TM_PBP2"/>
    <property type="match status" value="1"/>
</dbReference>